<reference evidence="1 2" key="1">
    <citation type="submission" date="2019-08" db="EMBL/GenBank/DDBJ databases">
        <title>Seonamhaeicola sediminis sp. nov., isolated from marine sediment.</title>
        <authorList>
            <person name="Cao W.R."/>
        </authorList>
    </citation>
    <scope>NUCLEOTIDE SEQUENCE [LARGE SCALE GENOMIC DNA]</scope>
    <source>
        <strain evidence="1 2">1505</strain>
    </source>
</reference>
<dbReference type="RefSeq" id="WP_147767626.1">
    <property type="nucleotide sequence ID" value="NZ_VRKQ01000010.1"/>
</dbReference>
<keyword evidence="2" id="KW-1185">Reference proteome</keyword>
<gene>
    <name evidence="1" type="ORF">FUA22_08960</name>
</gene>
<proteinExistence type="predicted"/>
<dbReference type="OrthoDB" id="7054664at2"/>
<name>A0A5C7GHB9_9FLAO</name>
<dbReference type="AlphaFoldDB" id="A0A5C7GHB9"/>
<accession>A0A5C7GHB9</accession>
<protein>
    <submittedName>
        <fullName evidence="1">Uncharacterized protein</fullName>
    </submittedName>
</protein>
<evidence type="ECO:0000313" key="1">
    <source>
        <dbReference type="EMBL" id="TXG36701.1"/>
    </source>
</evidence>
<dbReference type="Proteomes" id="UP000321080">
    <property type="component" value="Unassembled WGS sequence"/>
</dbReference>
<evidence type="ECO:0000313" key="2">
    <source>
        <dbReference type="Proteomes" id="UP000321080"/>
    </source>
</evidence>
<organism evidence="1 2">
    <name type="scientific">Seonamhaeicola maritimus</name>
    <dbReference type="NCBI Taxonomy" id="2591822"/>
    <lineage>
        <taxon>Bacteria</taxon>
        <taxon>Pseudomonadati</taxon>
        <taxon>Bacteroidota</taxon>
        <taxon>Flavobacteriia</taxon>
        <taxon>Flavobacteriales</taxon>
        <taxon>Flavobacteriaceae</taxon>
    </lineage>
</organism>
<dbReference type="EMBL" id="VRKQ01000010">
    <property type="protein sequence ID" value="TXG36701.1"/>
    <property type="molecule type" value="Genomic_DNA"/>
</dbReference>
<sequence length="151" mass="17471">MKKLITVIIITLSLTVFGQDKKEILKIMNDYTDNYGKSDYSHEYIDTKLNPALLKLEKITCDGKDFGLLNSFLKMLIKTKGSANELPADVLAGIFICKPEAVQKYLTQVYKDEYLKNILEFGFGNRTYKKENEIENYSILKERLDRLIKTE</sequence>
<comment type="caution">
    <text evidence="1">The sequence shown here is derived from an EMBL/GenBank/DDBJ whole genome shotgun (WGS) entry which is preliminary data.</text>
</comment>